<protein>
    <submittedName>
        <fullName evidence="2">Uncharacterized protein</fullName>
    </submittedName>
</protein>
<sequence length="345" mass="38116">MPSTVPTPPIPQPDLPLPSPTYDDLLWQVVQLQQEKSLHDSLHETTSSPNLPPTTMSSSEPSYVTGLSPGSTSVQVAHSWRESQLPSTGSDRPPSAQRLTPSTRSKQRPTISVLSMSRSGSSDTDSTVPSRSDRDSLESLSLHGWRPEPTQDITIPESRECDFMSIWHSRRALIPTEATWMHLEVGQAWKQADPAEQEKIISYSADVQAVDLFNKLHPLHPYQAPGPYCSRFPTKPPMPQPTPLASHEPRRRHWPASPQIHKKIQGMYLGPGRVQAGSGGADAGGSGQKPEEIPIDDDDSDIHVDEPKPKKPDQGKKPEKDPPWQPRLSFFKGDRPPDCYADPVA</sequence>
<feature type="compositionally biased region" description="Polar residues" evidence="1">
    <location>
        <begin position="68"/>
        <end position="90"/>
    </location>
</feature>
<proteinExistence type="predicted"/>
<evidence type="ECO:0000313" key="2">
    <source>
        <dbReference type="EMBL" id="KAK0442231.1"/>
    </source>
</evidence>
<feature type="compositionally biased region" description="Polar residues" evidence="1">
    <location>
        <begin position="44"/>
        <end position="62"/>
    </location>
</feature>
<evidence type="ECO:0000256" key="1">
    <source>
        <dbReference type="SAM" id="MobiDB-lite"/>
    </source>
</evidence>
<feature type="region of interest" description="Disordered" evidence="1">
    <location>
        <begin position="270"/>
        <end position="345"/>
    </location>
</feature>
<feature type="region of interest" description="Disordered" evidence="1">
    <location>
        <begin position="37"/>
        <end position="153"/>
    </location>
</feature>
<feature type="region of interest" description="Disordered" evidence="1">
    <location>
        <begin position="233"/>
        <end position="257"/>
    </location>
</feature>
<accession>A0AA39MPF0</accession>
<dbReference type="EMBL" id="JAUEPT010000027">
    <property type="protein sequence ID" value="KAK0442231.1"/>
    <property type="molecule type" value="Genomic_DNA"/>
</dbReference>
<feature type="compositionally biased region" description="Polar residues" evidence="1">
    <location>
        <begin position="97"/>
        <end position="114"/>
    </location>
</feature>
<feature type="region of interest" description="Disordered" evidence="1">
    <location>
        <begin position="1"/>
        <end position="21"/>
    </location>
</feature>
<keyword evidence="3" id="KW-1185">Reference proteome</keyword>
<feature type="compositionally biased region" description="Basic and acidic residues" evidence="1">
    <location>
        <begin position="301"/>
        <end position="322"/>
    </location>
</feature>
<gene>
    <name evidence="2" type="ORF">EV421DRAFT_1904393</name>
</gene>
<feature type="compositionally biased region" description="Low complexity" evidence="1">
    <location>
        <begin position="115"/>
        <end position="127"/>
    </location>
</feature>
<organism evidence="2 3">
    <name type="scientific">Armillaria borealis</name>
    <dbReference type="NCBI Taxonomy" id="47425"/>
    <lineage>
        <taxon>Eukaryota</taxon>
        <taxon>Fungi</taxon>
        <taxon>Dikarya</taxon>
        <taxon>Basidiomycota</taxon>
        <taxon>Agaricomycotina</taxon>
        <taxon>Agaricomycetes</taxon>
        <taxon>Agaricomycetidae</taxon>
        <taxon>Agaricales</taxon>
        <taxon>Marasmiineae</taxon>
        <taxon>Physalacriaceae</taxon>
        <taxon>Armillaria</taxon>
    </lineage>
</organism>
<evidence type="ECO:0000313" key="3">
    <source>
        <dbReference type="Proteomes" id="UP001175226"/>
    </source>
</evidence>
<name>A0AA39MPF0_9AGAR</name>
<dbReference type="Proteomes" id="UP001175226">
    <property type="component" value="Unassembled WGS sequence"/>
</dbReference>
<feature type="compositionally biased region" description="Gly residues" evidence="1">
    <location>
        <begin position="277"/>
        <end position="287"/>
    </location>
</feature>
<feature type="compositionally biased region" description="Pro residues" evidence="1">
    <location>
        <begin position="1"/>
        <end position="19"/>
    </location>
</feature>
<reference evidence="2" key="1">
    <citation type="submission" date="2023-06" db="EMBL/GenBank/DDBJ databases">
        <authorList>
            <consortium name="Lawrence Berkeley National Laboratory"/>
            <person name="Ahrendt S."/>
            <person name="Sahu N."/>
            <person name="Indic B."/>
            <person name="Wong-Bajracharya J."/>
            <person name="Merenyi Z."/>
            <person name="Ke H.-M."/>
            <person name="Monk M."/>
            <person name="Kocsube S."/>
            <person name="Drula E."/>
            <person name="Lipzen A."/>
            <person name="Balint B."/>
            <person name="Henrissat B."/>
            <person name="Andreopoulos B."/>
            <person name="Martin F.M."/>
            <person name="Harder C.B."/>
            <person name="Rigling D."/>
            <person name="Ford K.L."/>
            <person name="Foster G.D."/>
            <person name="Pangilinan J."/>
            <person name="Papanicolaou A."/>
            <person name="Barry K."/>
            <person name="LaButti K."/>
            <person name="Viragh M."/>
            <person name="Koriabine M."/>
            <person name="Yan M."/>
            <person name="Riley R."/>
            <person name="Champramary S."/>
            <person name="Plett K.L."/>
            <person name="Tsai I.J."/>
            <person name="Slot J."/>
            <person name="Sipos G."/>
            <person name="Plett J."/>
            <person name="Nagy L.G."/>
            <person name="Grigoriev I.V."/>
        </authorList>
    </citation>
    <scope>NUCLEOTIDE SEQUENCE</scope>
    <source>
        <strain evidence="2">FPL87.14</strain>
    </source>
</reference>
<comment type="caution">
    <text evidence="2">The sequence shown here is derived from an EMBL/GenBank/DDBJ whole genome shotgun (WGS) entry which is preliminary data.</text>
</comment>
<dbReference type="AlphaFoldDB" id="A0AA39MPF0"/>